<reference evidence="1 2" key="1">
    <citation type="submission" date="2020-11" db="EMBL/GenBank/DDBJ databases">
        <title>Arthrobacter antarcticus sp. nov., isolated from Antarctic Soil.</title>
        <authorList>
            <person name="Li J."/>
        </authorList>
    </citation>
    <scope>NUCLEOTIDE SEQUENCE [LARGE SCALE GENOMIC DNA]</scope>
    <source>
        <strain evidence="1 2">Z1-20</strain>
    </source>
</reference>
<accession>A0A931CNH0</accession>
<comment type="caution">
    <text evidence="1">The sequence shown here is derived from an EMBL/GenBank/DDBJ whole genome shotgun (WGS) entry which is preliminary data.</text>
</comment>
<dbReference type="RefSeq" id="WP_196396102.1">
    <property type="nucleotide sequence ID" value="NZ_JADNYM010000007.1"/>
</dbReference>
<evidence type="ECO:0000313" key="2">
    <source>
        <dbReference type="Proteomes" id="UP000655366"/>
    </source>
</evidence>
<evidence type="ECO:0000313" key="1">
    <source>
        <dbReference type="EMBL" id="MBG0739161.1"/>
    </source>
</evidence>
<keyword evidence="2" id="KW-1185">Reference proteome</keyword>
<dbReference type="Proteomes" id="UP000655366">
    <property type="component" value="Unassembled WGS sequence"/>
</dbReference>
<proteinExistence type="predicted"/>
<dbReference type="EMBL" id="JADNYM010000007">
    <property type="protein sequence ID" value="MBG0739161.1"/>
    <property type="molecule type" value="Genomic_DNA"/>
</dbReference>
<gene>
    <name evidence="1" type="ORF">IV500_07100</name>
</gene>
<sequence>MSSDGRLTFKIESSNGFKSPYFDLPPNVFPKNDAVAAAAALLIGRGASIEFDFPVSSDVLERVDMHCNREGLTGSKVQLLPSQSKSPTVLTNKFSLAFSGGFDSLTARDILPPDTPLVSLDFGGRFARERPMFEIFGSNVICTNLVEIGLNRASWSFMAIGNLLLRDSLKADNISFGTVTEARPKYFRFAEQVQPGPSTMSELTGMPVFNPVLGLTEVATAQYALERFPHLIPKIFRSVANPGEEKSYRKSLLLRAAAYRTESALQLDAASPPEIPIVWGTNTSLDFLAVYLIKFVGLEAVQMSYRDPIPEAILRLSEKLRLTFYAKANSNFYGNLPRGLQGRLYERLSAMGIGPYESRDFSEFAQIIAALGALSNPQR</sequence>
<name>A0A931CNH0_9MICC</name>
<organism evidence="1 2">
    <name type="scientific">Arthrobacter terrae</name>
    <dbReference type="NCBI Taxonomy" id="2935737"/>
    <lineage>
        <taxon>Bacteria</taxon>
        <taxon>Bacillati</taxon>
        <taxon>Actinomycetota</taxon>
        <taxon>Actinomycetes</taxon>
        <taxon>Micrococcales</taxon>
        <taxon>Micrococcaceae</taxon>
        <taxon>Arthrobacter</taxon>
    </lineage>
</organism>
<protein>
    <submittedName>
        <fullName evidence="1">Uncharacterized protein</fullName>
    </submittedName>
</protein>
<dbReference type="AlphaFoldDB" id="A0A931CNH0"/>